<comment type="subcellular location">
    <subcellularLocation>
        <location evidence="1">Cell membrane</location>
        <topology evidence="1">Multi-pass membrane protein</topology>
    </subcellularLocation>
</comment>
<evidence type="ECO:0000256" key="8">
    <source>
        <dbReference type="SAM" id="Phobius"/>
    </source>
</evidence>
<dbReference type="EMBL" id="SOAG01000007">
    <property type="protein sequence ID" value="TDS62077.1"/>
    <property type="molecule type" value="Genomic_DNA"/>
</dbReference>
<keyword evidence="3" id="KW-0813">Transport</keyword>
<dbReference type="PANTHER" id="PTHR30472">
    <property type="entry name" value="FERRIC ENTEROBACTIN TRANSPORT SYSTEM PERMEASE PROTEIN"/>
    <property type="match status" value="1"/>
</dbReference>
<dbReference type="InterPro" id="IPR037294">
    <property type="entry name" value="ABC_BtuC-like"/>
</dbReference>
<feature type="transmembrane region" description="Helical" evidence="8">
    <location>
        <begin position="39"/>
        <end position="58"/>
    </location>
</feature>
<keyword evidence="10" id="KW-1185">Reference proteome</keyword>
<gene>
    <name evidence="9" type="ORF">C8P70_10743</name>
</gene>
<evidence type="ECO:0000256" key="1">
    <source>
        <dbReference type="ARBA" id="ARBA00004651"/>
    </source>
</evidence>
<dbReference type="AlphaFoldDB" id="A0A4R7F0X5"/>
<protein>
    <submittedName>
        <fullName evidence="9">Iron complex transport system permease protein</fullName>
    </submittedName>
</protein>
<feature type="transmembrane region" description="Helical" evidence="8">
    <location>
        <begin position="102"/>
        <end position="122"/>
    </location>
</feature>
<dbReference type="OrthoDB" id="9796260at2"/>
<feature type="transmembrane region" description="Helical" evidence="8">
    <location>
        <begin position="6"/>
        <end position="27"/>
    </location>
</feature>
<name>A0A4R7F0X5_9FLAO</name>
<dbReference type="GO" id="GO:0022857">
    <property type="term" value="F:transmembrane transporter activity"/>
    <property type="evidence" value="ECO:0007669"/>
    <property type="project" value="InterPro"/>
</dbReference>
<evidence type="ECO:0000256" key="4">
    <source>
        <dbReference type="ARBA" id="ARBA00022475"/>
    </source>
</evidence>
<keyword evidence="4" id="KW-1003">Cell membrane</keyword>
<dbReference type="SUPFAM" id="SSF81345">
    <property type="entry name" value="ABC transporter involved in vitamin B12 uptake, BtuC"/>
    <property type="match status" value="1"/>
</dbReference>
<evidence type="ECO:0000313" key="10">
    <source>
        <dbReference type="Proteomes" id="UP000295215"/>
    </source>
</evidence>
<feature type="transmembrane region" description="Helical" evidence="8">
    <location>
        <begin position="128"/>
        <end position="154"/>
    </location>
</feature>
<feature type="transmembrane region" description="Helical" evidence="8">
    <location>
        <begin position="289"/>
        <end position="310"/>
    </location>
</feature>
<dbReference type="PANTHER" id="PTHR30472:SF19">
    <property type="entry name" value="PETROBACTIN IMPORT SYSTEM PERMEASE PROTEIN YCLO"/>
    <property type="match status" value="1"/>
</dbReference>
<evidence type="ECO:0000256" key="7">
    <source>
        <dbReference type="ARBA" id="ARBA00023136"/>
    </source>
</evidence>
<feature type="transmembrane region" description="Helical" evidence="8">
    <location>
        <begin position="224"/>
        <end position="251"/>
    </location>
</feature>
<organism evidence="9 10">
    <name type="scientific">Myroides indicus</name>
    <dbReference type="NCBI Taxonomy" id="1323422"/>
    <lineage>
        <taxon>Bacteria</taxon>
        <taxon>Pseudomonadati</taxon>
        <taxon>Bacteroidota</taxon>
        <taxon>Flavobacteriia</taxon>
        <taxon>Flavobacteriales</taxon>
        <taxon>Flavobacteriaceae</taxon>
        <taxon>Myroides</taxon>
    </lineage>
</organism>
<dbReference type="RefSeq" id="WP_133712089.1">
    <property type="nucleotide sequence ID" value="NZ_SOAG01000007.1"/>
</dbReference>
<dbReference type="Proteomes" id="UP000295215">
    <property type="component" value="Unassembled WGS sequence"/>
</dbReference>
<dbReference type="Pfam" id="PF01032">
    <property type="entry name" value="FecCD"/>
    <property type="match status" value="1"/>
</dbReference>
<keyword evidence="6 8" id="KW-1133">Transmembrane helix</keyword>
<dbReference type="GO" id="GO:0033214">
    <property type="term" value="P:siderophore-iron import into cell"/>
    <property type="evidence" value="ECO:0007669"/>
    <property type="project" value="TreeGrafter"/>
</dbReference>
<evidence type="ECO:0000256" key="6">
    <source>
        <dbReference type="ARBA" id="ARBA00022989"/>
    </source>
</evidence>
<proteinExistence type="inferred from homology"/>
<dbReference type="InterPro" id="IPR000522">
    <property type="entry name" value="ABC_transptr_permease_BtuC"/>
</dbReference>
<reference evidence="9 10" key="1">
    <citation type="submission" date="2019-03" db="EMBL/GenBank/DDBJ databases">
        <title>Genomic Encyclopedia of Archaeal and Bacterial Type Strains, Phase II (KMG-II): from individual species to whole genera.</title>
        <authorList>
            <person name="Goeker M."/>
        </authorList>
    </citation>
    <scope>NUCLEOTIDE SEQUENCE [LARGE SCALE GENOMIC DNA]</scope>
    <source>
        <strain evidence="9 10">DSM 28213</strain>
    </source>
</reference>
<feature type="transmembrane region" description="Helical" evidence="8">
    <location>
        <begin position="263"/>
        <end position="283"/>
    </location>
</feature>
<feature type="transmembrane region" description="Helical" evidence="8">
    <location>
        <begin position="70"/>
        <end position="90"/>
    </location>
</feature>
<keyword evidence="5 8" id="KW-0812">Transmembrane</keyword>
<evidence type="ECO:0000256" key="2">
    <source>
        <dbReference type="ARBA" id="ARBA00007935"/>
    </source>
</evidence>
<keyword evidence="7 8" id="KW-0472">Membrane</keyword>
<dbReference type="Gene3D" id="1.10.3470.10">
    <property type="entry name" value="ABC transporter involved in vitamin B12 uptake, BtuC"/>
    <property type="match status" value="1"/>
</dbReference>
<feature type="transmembrane region" description="Helical" evidence="8">
    <location>
        <begin position="175"/>
        <end position="196"/>
    </location>
</feature>
<comment type="similarity">
    <text evidence="2">Belongs to the binding-protein-dependent transport system permease family. FecCD subfamily.</text>
</comment>
<evidence type="ECO:0000313" key="9">
    <source>
        <dbReference type="EMBL" id="TDS62077.1"/>
    </source>
</evidence>
<comment type="caution">
    <text evidence="9">The sequence shown here is derived from an EMBL/GenBank/DDBJ whole genome shotgun (WGS) entry which is preliminary data.</text>
</comment>
<accession>A0A4R7F0X5</accession>
<dbReference type="GO" id="GO:0005886">
    <property type="term" value="C:plasma membrane"/>
    <property type="evidence" value="ECO:0007669"/>
    <property type="project" value="UniProtKB-SubCell"/>
</dbReference>
<sequence length="316" mass="35275">MFKNKISLVMAALLILCISIYMFTFTGKNLDFVLPRRGYKIWAMILISCAIAYSSVVFQTISSNRILTPSIMGFDSFYLLIQSVLVYIYGDKTFQVLSSSSNFALSVGLMLLFSIIMYIFVFKKETKSIYILLLVGLLLGTLFRSISSFIAILLDPNEFLVVQASMFASFENIKINLLGIATVVLIGAMFLGFRYFRPLDVVNLGRENAISLGVNYNKLVRNNLMLISVMVAVSTALVGPITFLGLLVANLSYELFKSIKHSHLIFGCCLLTSVVIIGGQYLVEHLFNMSTTISIIINFVGGIYFIYILLKSNKKS</sequence>
<evidence type="ECO:0000256" key="5">
    <source>
        <dbReference type="ARBA" id="ARBA00022692"/>
    </source>
</evidence>
<evidence type="ECO:0000256" key="3">
    <source>
        <dbReference type="ARBA" id="ARBA00022448"/>
    </source>
</evidence>